<dbReference type="RefSeq" id="WP_003152809.1">
    <property type="nucleotide sequence ID" value="NZ_DAMCMB010000031.1"/>
</dbReference>
<proteinExistence type="predicted"/>
<name>A0A9X1N8K0_9GAMM</name>
<gene>
    <name evidence="1" type="ORF">K7H17_23135</name>
</gene>
<protein>
    <submittedName>
        <fullName evidence="1">DUF2971 domain-containing protein</fullName>
    </submittedName>
</protein>
<evidence type="ECO:0000313" key="2">
    <source>
        <dbReference type="Proteomes" id="UP001138989"/>
    </source>
</evidence>
<organism evidence="1 2">
    <name type="scientific">Stutzerimonas kunmingensis</name>
    <dbReference type="NCBI Taxonomy" id="1211807"/>
    <lineage>
        <taxon>Bacteria</taxon>
        <taxon>Pseudomonadati</taxon>
        <taxon>Pseudomonadota</taxon>
        <taxon>Gammaproteobacteria</taxon>
        <taxon>Pseudomonadales</taxon>
        <taxon>Pseudomonadaceae</taxon>
        <taxon>Stutzerimonas</taxon>
    </lineage>
</organism>
<dbReference type="EMBL" id="JAINWF010000062">
    <property type="protein sequence ID" value="MCD1610722.1"/>
    <property type="molecule type" value="Genomic_DNA"/>
</dbReference>
<dbReference type="InterPro" id="IPR021352">
    <property type="entry name" value="DUF2971"/>
</dbReference>
<dbReference type="Proteomes" id="UP001138989">
    <property type="component" value="Unassembled WGS sequence"/>
</dbReference>
<comment type="caution">
    <text evidence="1">The sequence shown here is derived from an EMBL/GenBank/DDBJ whole genome shotgun (WGS) entry which is preliminary data.</text>
</comment>
<keyword evidence="2" id="KW-1185">Reference proteome</keyword>
<sequence length="292" mass="33690">MSEEWKDYLKEMLFDRDPANVDVQAANIFKRRFIPKKLYKYRTITKYALDNLVNNTLHLTTASRFNDPYDSALTVDPFRSKTGRDMIDGAIASAELGQIDDVLRERIANYIDERNGRFRTELQTSLISLTRDGYKLCSLSSRIDSTLMWSHYAKDHTGFAMEYEFKLLPITDPVYRFLWPVIYTGEMLDMSFLFDDEVGSSIGLNGLYPILAAMSKAKDWAYEEEWRLIIPGSTEEKPYNLPVPKPTGIYIGAMTKATNIKRLANIAQKKGIPVFRMKLAANEYRMEPQRVV</sequence>
<dbReference type="AlphaFoldDB" id="A0A9X1N8K0"/>
<evidence type="ECO:0000313" key="1">
    <source>
        <dbReference type="EMBL" id="MCD1610722.1"/>
    </source>
</evidence>
<reference evidence="1" key="1">
    <citation type="submission" date="2021-08" db="EMBL/GenBank/DDBJ databases">
        <title>Isolation and characterization of neutrophilic mixotrophic iron-oxidizing bacteria from deep-sea hydrothermal vents.</title>
        <authorList>
            <person name="He Y."/>
        </authorList>
    </citation>
    <scope>NUCLEOTIDE SEQUENCE</scope>
    <source>
        <strain evidence="1">IOP_13</strain>
    </source>
</reference>
<accession>A0A9X1N8K0</accession>
<dbReference type="Pfam" id="PF11185">
    <property type="entry name" value="DUF2971"/>
    <property type="match status" value="1"/>
</dbReference>